<dbReference type="GO" id="GO:0042800">
    <property type="term" value="F:histone H3K4 methyltransferase activity"/>
    <property type="evidence" value="ECO:0007669"/>
    <property type="project" value="TreeGrafter"/>
</dbReference>
<dbReference type="GO" id="GO:0046975">
    <property type="term" value="F:histone H3K36 methyltransferase activity"/>
    <property type="evidence" value="ECO:0007669"/>
    <property type="project" value="TreeGrafter"/>
</dbReference>
<dbReference type="AlphaFoldDB" id="A0A811VHG2"/>
<keyword evidence="2" id="KW-1185">Reference proteome</keyword>
<dbReference type="PANTHER" id="PTHR46060:SF2">
    <property type="entry name" value="HISTONE-LYSINE N-METHYLTRANSFERASE SETMAR"/>
    <property type="match status" value="1"/>
</dbReference>
<dbReference type="GO" id="GO:0031297">
    <property type="term" value="P:replication fork processing"/>
    <property type="evidence" value="ECO:0007669"/>
    <property type="project" value="TreeGrafter"/>
</dbReference>
<dbReference type="GO" id="GO:0000793">
    <property type="term" value="C:condensed chromosome"/>
    <property type="evidence" value="ECO:0007669"/>
    <property type="project" value="TreeGrafter"/>
</dbReference>
<dbReference type="GO" id="GO:0005634">
    <property type="term" value="C:nucleus"/>
    <property type="evidence" value="ECO:0007669"/>
    <property type="project" value="TreeGrafter"/>
</dbReference>
<dbReference type="Proteomes" id="UP000606786">
    <property type="component" value="Unassembled WGS sequence"/>
</dbReference>
<accession>A0A811VHG2</accession>
<dbReference type="InterPro" id="IPR036388">
    <property type="entry name" value="WH-like_DNA-bd_sf"/>
</dbReference>
<sequence length="93" mass="10841">MQRRLLKSSIICMVKRPSKKHSVEVGLSKFRSEDFSLKEKPHSGRRSEVDDDDIKALLESDRHVTEREIAEILSIPKSIVHNHLRRLELVKNI</sequence>
<dbReference type="GO" id="GO:0006303">
    <property type="term" value="P:double-strand break repair via nonhomologous end joining"/>
    <property type="evidence" value="ECO:0007669"/>
    <property type="project" value="TreeGrafter"/>
</dbReference>
<dbReference type="GO" id="GO:0035861">
    <property type="term" value="C:site of double-strand break"/>
    <property type="evidence" value="ECO:0007669"/>
    <property type="project" value="TreeGrafter"/>
</dbReference>
<dbReference type="GO" id="GO:0000014">
    <property type="term" value="F:single-stranded DNA endodeoxyribonuclease activity"/>
    <property type="evidence" value="ECO:0007669"/>
    <property type="project" value="TreeGrafter"/>
</dbReference>
<protein>
    <submittedName>
        <fullName evidence="1">(Mediterranean fruit fly) hypothetical protein</fullName>
    </submittedName>
</protein>
<dbReference type="GO" id="GO:0003690">
    <property type="term" value="F:double-stranded DNA binding"/>
    <property type="evidence" value="ECO:0007669"/>
    <property type="project" value="TreeGrafter"/>
</dbReference>
<comment type="caution">
    <text evidence="1">The sequence shown here is derived from an EMBL/GenBank/DDBJ whole genome shotgun (WGS) entry which is preliminary data.</text>
</comment>
<dbReference type="InterPro" id="IPR052709">
    <property type="entry name" value="Transposase-MT_Hybrid"/>
</dbReference>
<reference evidence="1" key="1">
    <citation type="submission" date="2020-11" db="EMBL/GenBank/DDBJ databases">
        <authorList>
            <person name="Whitehead M."/>
        </authorList>
    </citation>
    <scope>NUCLEOTIDE SEQUENCE</scope>
    <source>
        <strain evidence="1">EGII</strain>
    </source>
</reference>
<dbReference type="GO" id="GO:0003697">
    <property type="term" value="F:single-stranded DNA binding"/>
    <property type="evidence" value="ECO:0007669"/>
    <property type="project" value="TreeGrafter"/>
</dbReference>
<dbReference type="GO" id="GO:0044774">
    <property type="term" value="P:mitotic DNA integrity checkpoint signaling"/>
    <property type="evidence" value="ECO:0007669"/>
    <property type="project" value="TreeGrafter"/>
</dbReference>
<name>A0A811VHG2_CERCA</name>
<gene>
    <name evidence="1" type="ORF">CCAP1982_LOCUS21638</name>
</gene>
<dbReference type="Gene3D" id="1.10.10.10">
    <property type="entry name" value="Winged helix-like DNA-binding domain superfamily/Winged helix DNA-binding domain"/>
    <property type="match status" value="1"/>
</dbReference>
<proteinExistence type="predicted"/>
<dbReference type="GO" id="GO:0000729">
    <property type="term" value="P:DNA double-strand break processing"/>
    <property type="evidence" value="ECO:0007669"/>
    <property type="project" value="TreeGrafter"/>
</dbReference>
<organism evidence="1 2">
    <name type="scientific">Ceratitis capitata</name>
    <name type="common">Mediterranean fruit fly</name>
    <name type="synonym">Tephritis capitata</name>
    <dbReference type="NCBI Taxonomy" id="7213"/>
    <lineage>
        <taxon>Eukaryota</taxon>
        <taxon>Metazoa</taxon>
        <taxon>Ecdysozoa</taxon>
        <taxon>Arthropoda</taxon>
        <taxon>Hexapoda</taxon>
        <taxon>Insecta</taxon>
        <taxon>Pterygota</taxon>
        <taxon>Neoptera</taxon>
        <taxon>Endopterygota</taxon>
        <taxon>Diptera</taxon>
        <taxon>Brachycera</taxon>
        <taxon>Muscomorpha</taxon>
        <taxon>Tephritoidea</taxon>
        <taxon>Tephritidae</taxon>
        <taxon>Ceratitis</taxon>
        <taxon>Ceratitis</taxon>
    </lineage>
</organism>
<evidence type="ECO:0000313" key="1">
    <source>
        <dbReference type="EMBL" id="CAD7013583.1"/>
    </source>
</evidence>
<dbReference type="EMBL" id="CAJHJT010000056">
    <property type="protein sequence ID" value="CAD7013583.1"/>
    <property type="molecule type" value="Genomic_DNA"/>
</dbReference>
<dbReference type="GO" id="GO:0044547">
    <property type="term" value="F:DNA topoisomerase binding"/>
    <property type="evidence" value="ECO:0007669"/>
    <property type="project" value="TreeGrafter"/>
</dbReference>
<dbReference type="InterPro" id="IPR036390">
    <property type="entry name" value="WH_DNA-bd_sf"/>
</dbReference>
<dbReference type="GO" id="GO:0015074">
    <property type="term" value="P:DNA integration"/>
    <property type="evidence" value="ECO:0007669"/>
    <property type="project" value="TreeGrafter"/>
</dbReference>
<evidence type="ECO:0000313" key="2">
    <source>
        <dbReference type="Proteomes" id="UP000606786"/>
    </source>
</evidence>
<dbReference type="PANTHER" id="PTHR46060">
    <property type="entry name" value="MARINER MOS1 TRANSPOSASE-LIKE PROTEIN"/>
    <property type="match status" value="1"/>
</dbReference>
<dbReference type="SUPFAM" id="SSF46785">
    <property type="entry name" value="Winged helix' DNA-binding domain"/>
    <property type="match status" value="1"/>
</dbReference>